<sequence>MKNVTALLIFFACVGQAAAKGGITIEMQPPQTTQEKQAASIIKGSEINQTFTELSNQYFPFNRTLRVQYGSSDGPYYDPESHAIHIPYSFYLESHDYFSKHGYEEKYGKSAEDGATDTLLHTLLHEAGHAYVEDQNIPVLGKEEDAVDNFATIILLNYIENGDDVAISAADMFAFESQSEELPNYYEMGDYADEHSFDLQRYFSTLCLVYGSNPEKYQYLLDEVEDDYLENRKDFCVSNFDLINENWHQYLSVKQ</sequence>
<dbReference type="STRING" id="171383.AKJ31_17630"/>
<organism evidence="2 3">
    <name type="scientific">Vibrio hepatarius</name>
    <dbReference type="NCBI Taxonomy" id="171383"/>
    <lineage>
        <taxon>Bacteria</taxon>
        <taxon>Pseudomonadati</taxon>
        <taxon>Pseudomonadota</taxon>
        <taxon>Gammaproteobacteria</taxon>
        <taxon>Vibrionales</taxon>
        <taxon>Vibrionaceae</taxon>
        <taxon>Vibrio</taxon>
        <taxon>Vibrio oreintalis group</taxon>
    </lineage>
</organism>
<dbReference type="Pfam" id="PF14247">
    <property type="entry name" value="DUF4344"/>
    <property type="match status" value="1"/>
</dbReference>
<evidence type="ECO:0000313" key="3">
    <source>
        <dbReference type="Proteomes" id="UP000037530"/>
    </source>
</evidence>
<dbReference type="AlphaFoldDB" id="A0A0M0HXF2"/>
<evidence type="ECO:0000256" key="1">
    <source>
        <dbReference type="SAM" id="SignalP"/>
    </source>
</evidence>
<dbReference type="InterPro" id="IPR025644">
    <property type="entry name" value="DUF4344"/>
</dbReference>
<dbReference type="PATRIC" id="fig|171383.3.peg.3599"/>
<evidence type="ECO:0008006" key="4">
    <source>
        <dbReference type="Google" id="ProtNLM"/>
    </source>
</evidence>
<gene>
    <name evidence="2" type="ORF">AKJ31_17630</name>
</gene>
<feature type="chain" id="PRO_5005600395" description="Metallopeptidase DUF4344" evidence="1">
    <location>
        <begin position="20"/>
        <end position="255"/>
    </location>
</feature>
<protein>
    <recommendedName>
        <fullName evidence="4">Metallopeptidase DUF4344</fullName>
    </recommendedName>
</protein>
<keyword evidence="3" id="KW-1185">Reference proteome</keyword>
<evidence type="ECO:0000313" key="2">
    <source>
        <dbReference type="EMBL" id="KOO06318.1"/>
    </source>
</evidence>
<reference evidence="3" key="1">
    <citation type="submission" date="2015-08" db="EMBL/GenBank/DDBJ databases">
        <title>Vibrio galatheae sp. nov., a novel member of the Vibrionaceae family isolated from the Solomon Islands.</title>
        <authorList>
            <person name="Giubergia S."/>
            <person name="Machado H."/>
            <person name="Mateiu R.V."/>
            <person name="Gram L."/>
        </authorList>
    </citation>
    <scope>NUCLEOTIDE SEQUENCE [LARGE SCALE GENOMIC DNA]</scope>
    <source>
        <strain evidence="3">DSM 19134</strain>
    </source>
</reference>
<comment type="caution">
    <text evidence="2">The sequence shown here is derived from an EMBL/GenBank/DDBJ whole genome shotgun (WGS) entry which is preliminary data.</text>
</comment>
<feature type="signal peptide" evidence="1">
    <location>
        <begin position="1"/>
        <end position="19"/>
    </location>
</feature>
<keyword evidence="1" id="KW-0732">Signal</keyword>
<proteinExistence type="predicted"/>
<dbReference type="RefSeq" id="WP_053410393.1">
    <property type="nucleotide sequence ID" value="NZ_LHPI01000019.1"/>
</dbReference>
<dbReference type="OrthoDB" id="935695at2"/>
<name>A0A0M0HXF2_9VIBR</name>
<dbReference type="EMBL" id="LHPI01000019">
    <property type="protein sequence ID" value="KOO06318.1"/>
    <property type="molecule type" value="Genomic_DNA"/>
</dbReference>
<dbReference type="Proteomes" id="UP000037530">
    <property type="component" value="Unassembled WGS sequence"/>
</dbReference>
<accession>A0A0M0HXF2</accession>